<dbReference type="InParanoid" id="A0A177CHA5"/>
<dbReference type="InterPro" id="IPR036396">
    <property type="entry name" value="Cyt_P450_sf"/>
</dbReference>
<dbReference type="OrthoDB" id="1470350at2759"/>
<dbReference type="GO" id="GO:0033781">
    <property type="term" value="F:cholesterol 24-hydroxylase activity"/>
    <property type="evidence" value="ECO:0007669"/>
    <property type="project" value="InterPro"/>
</dbReference>
<dbReference type="PANTHER" id="PTHR24293">
    <property type="entry name" value="CYTOCHROME P450 FAMILY 46 SUBFAMILY A"/>
    <property type="match status" value="1"/>
</dbReference>
<protein>
    <submittedName>
        <fullName evidence="1">Cytochrome P450</fullName>
    </submittedName>
</protein>
<organism evidence="1 2">
    <name type="scientific">Paraphaeosphaeria sporulosa</name>
    <dbReference type="NCBI Taxonomy" id="1460663"/>
    <lineage>
        <taxon>Eukaryota</taxon>
        <taxon>Fungi</taxon>
        <taxon>Dikarya</taxon>
        <taxon>Ascomycota</taxon>
        <taxon>Pezizomycotina</taxon>
        <taxon>Dothideomycetes</taxon>
        <taxon>Pleosporomycetidae</taxon>
        <taxon>Pleosporales</taxon>
        <taxon>Massarineae</taxon>
        <taxon>Didymosphaeriaceae</taxon>
        <taxon>Paraphaeosphaeria</taxon>
    </lineage>
</organism>
<dbReference type="RefSeq" id="XP_018037319.1">
    <property type="nucleotide sequence ID" value="XM_018184069.1"/>
</dbReference>
<dbReference type="STRING" id="1460663.A0A177CHA5"/>
<dbReference type="GO" id="GO:0005506">
    <property type="term" value="F:iron ion binding"/>
    <property type="evidence" value="ECO:0007669"/>
    <property type="project" value="InterPro"/>
</dbReference>
<dbReference type="InterPro" id="IPR039983">
    <property type="entry name" value="CYP46A1"/>
</dbReference>
<name>A0A177CHA5_9PLEO</name>
<dbReference type="GO" id="GO:0006707">
    <property type="term" value="P:cholesterol catabolic process"/>
    <property type="evidence" value="ECO:0007669"/>
    <property type="project" value="InterPro"/>
</dbReference>
<sequence length="255" mass="27944">MDSIPNAGLLYFRGVLGSEDLVVTAAEGLRDVLFAHAYNCEKTRGFRRYAKRILAVGLVVQEGEAHQVRRRAVGPAFQARNVDGLQSLLCARSQRLGSVLQSHVRGGEVVADICDWATGFTPDIACVVGFGEAFGLIESGTFIPCTIIFADLNEKMGHYAWHNSAPDWLSRMFPHKLDKEMDEAGCVIRDLTLSAVERRMSLIVKGEEAPQDFLTEGVRPEKCDAQERADDLVILMAAAHECAAAHIAMTINLLS</sequence>
<dbReference type="PANTHER" id="PTHR24293:SF0">
    <property type="entry name" value="CYP46A1 PROTEIN-RELATED"/>
    <property type="match status" value="1"/>
</dbReference>
<dbReference type="SUPFAM" id="SSF48264">
    <property type="entry name" value="Cytochrome P450"/>
    <property type="match status" value="1"/>
</dbReference>
<evidence type="ECO:0000313" key="2">
    <source>
        <dbReference type="Proteomes" id="UP000077069"/>
    </source>
</evidence>
<dbReference type="InterPro" id="IPR001128">
    <property type="entry name" value="Cyt_P450"/>
</dbReference>
<dbReference type="Gene3D" id="1.10.630.10">
    <property type="entry name" value="Cytochrome P450"/>
    <property type="match status" value="1"/>
</dbReference>
<accession>A0A177CHA5</accession>
<evidence type="ECO:0000313" key="1">
    <source>
        <dbReference type="EMBL" id="OAG06954.1"/>
    </source>
</evidence>
<gene>
    <name evidence="1" type="ORF">CC84DRAFT_1241859</name>
</gene>
<reference evidence="1 2" key="1">
    <citation type="submission" date="2016-05" db="EMBL/GenBank/DDBJ databases">
        <title>Comparative analysis of secretome profiles of manganese(II)-oxidizing ascomycete fungi.</title>
        <authorList>
            <consortium name="DOE Joint Genome Institute"/>
            <person name="Zeiner C.A."/>
            <person name="Purvine S.O."/>
            <person name="Zink E.M."/>
            <person name="Wu S."/>
            <person name="Pasa-Tolic L."/>
            <person name="Chaput D.L."/>
            <person name="Haridas S."/>
            <person name="Grigoriev I.V."/>
            <person name="Santelli C.M."/>
            <person name="Hansel C.M."/>
        </authorList>
    </citation>
    <scope>NUCLEOTIDE SEQUENCE [LARGE SCALE GENOMIC DNA]</scope>
    <source>
        <strain evidence="1 2">AP3s5-JAC2a</strain>
    </source>
</reference>
<dbReference type="GO" id="GO:0020037">
    <property type="term" value="F:heme binding"/>
    <property type="evidence" value="ECO:0007669"/>
    <property type="project" value="InterPro"/>
</dbReference>
<proteinExistence type="predicted"/>
<keyword evidence="2" id="KW-1185">Reference proteome</keyword>
<dbReference type="Proteomes" id="UP000077069">
    <property type="component" value="Unassembled WGS sequence"/>
</dbReference>
<dbReference type="Pfam" id="PF00067">
    <property type="entry name" value="p450"/>
    <property type="match status" value="1"/>
</dbReference>
<dbReference type="EMBL" id="KV441551">
    <property type="protein sequence ID" value="OAG06954.1"/>
    <property type="molecule type" value="Genomic_DNA"/>
</dbReference>
<dbReference type="AlphaFoldDB" id="A0A177CHA5"/>
<dbReference type="GeneID" id="28767555"/>